<evidence type="ECO:0000256" key="1">
    <source>
        <dbReference type="ARBA" id="ARBA00023125"/>
    </source>
</evidence>
<name>A0A0S4SX15_CAMHY</name>
<accession>A0A0S4SX15</accession>
<evidence type="ECO:0000313" key="4">
    <source>
        <dbReference type="Proteomes" id="UP000052237"/>
    </source>
</evidence>
<evidence type="ECO:0000259" key="2">
    <source>
        <dbReference type="Pfam" id="PF07282"/>
    </source>
</evidence>
<reference evidence="3 4" key="1">
    <citation type="submission" date="2015-11" db="EMBL/GenBank/DDBJ databases">
        <authorList>
            <consortium name="Pathogen Informatics"/>
        </authorList>
    </citation>
    <scope>NUCLEOTIDE SEQUENCE [LARGE SCALE GENOMIC DNA]</scope>
    <source>
        <strain evidence="3 4">006A-0059</strain>
    </source>
</reference>
<organism evidence="3 4">
    <name type="scientific">Campylobacter hyointestinalis subsp. hyointestinalis</name>
    <dbReference type="NCBI Taxonomy" id="91352"/>
    <lineage>
        <taxon>Bacteria</taxon>
        <taxon>Pseudomonadati</taxon>
        <taxon>Campylobacterota</taxon>
        <taxon>Epsilonproteobacteria</taxon>
        <taxon>Campylobacterales</taxon>
        <taxon>Campylobacteraceae</taxon>
        <taxon>Campylobacter</taxon>
    </lineage>
</organism>
<dbReference type="AlphaFoldDB" id="A0A0S4SX15"/>
<proteinExistence type="predicted"/>
<gene>
    <name evidence="3" type="ORF">ERS686654_02195</name>
</gene>
<dbReference type="InterPro" id="IPR010095">
    <property type="entry name" value="Cas12f1-like_TNB"/>
</dbReference>
<protein>
    <submittedName>
        <fullName evidence="3">Transposase, IS605OrfB family</fullName>
    </submittedName>
</protein>
<keyword evidence="1" id="KW-0238">DNA-binding</keyword>
<dbReference type="Pfam" id="PF07282">
    <property type="entry name" value="Cas12f1-like_TNB"/>
    <property type="match status" value="1"/>
</dbReference>
<evidence type="ECO:0000313" key="3">
    <source>
        <dbReference type="EMBL" id="CUU90928.1"/>
    </source>
</evidence>
<comment type="caution">
    <text evidence="3">The sequence shown here is derived from an EMBL/GenBank/DDBJ whole genome shotgun (WGS) entry which is preliminary data.</text>
</comment>
<dbReference type="EMBL" id="FAVB01000014">
    <property type="protein sequence ID" value="CUU90928.1"/>
    <property type="molecule type" value="Genomic_DNA"/>
</dbReference>
<sequence length="112" mass="12827">MSKKYDNVFIEDLNLKAMAKIWGRKINDLAFNEFINILATKTNVIKINKFYPSSKTCSCCGYIKEDLSLKDRIFNCPNCNSKIDRDYNASLNIYRVGASTLRGEFVRPTKVG</sequence>
<dbReference type="Proteomes" id="UP000052237">
    <property type="component" value="Unassembled WGS sequence"/>
</dbReference>
<dbReference type="GO" id="GO:0003677">
    <property type="term" value="F:DNA binding"/>
    <property type="evidence" value="ECO:0007669"/>
    <property type="project" value="UniProtKB-KW"/>
</dbReference>
<feature type="domain" description="Cas12f1-like TNB" evidence="2">
    <location>
        <begin position="33"/>
        <end position="93"/>
    </location>
</feature>
<keyword evidence="4" id="KW-1185">Reference proteome</keyword>